<dbReference type="AlphaFoldDB" id="A0A485M5F0"/>
<gene>
    <name evidence="2" type="ORF">SCFA_520006</name>
</gene>
<dbReference type="GO" id="GO:0016787">
    <property type="term" value="F:hydrolase activity"/>
    <property type="evidence" value="ECO:0007669"/>
    <property type="project" value="UniProtKB-KW"/>
</dbReference>
<keyword evidence="2" id="KW-0378">Hydrolase</keyword>
<proteinExistence type="predicted"/>
<reference evidence="2" key="1">
    <citation type="submission" date="2019-03" db="EMBL/GenBank/DDBJ databases">
        <authorList>
            <person name="Hao L."/>
        </authorList>
    </citation>
    <scope>NUCLEOTIDE SEQUENCE</scope>
</reference>
<dbReference type="Gene3D" id="3.10.129.10">
    <property type="entry name" value="Hotdog Thioesterase"/>
    <property type="match status" value="1"/>
</dbReference>
<sequence>MSVFATPALVGLMEKAALSSVEPLLEQGTTTVGTRVDVKHLAATPVGMTVVATSRLVEVDGKRLVFEVEARDNVDLVGMGIHERFIVKTESFIRRVEDKLPKN</sequence>
<evidence type="ECO:0000313" key="2">
    <source>
        <dbReference type="EMBL" id="VFU18647.1"/>
    </source>
</evidence>
<dbReference type="EC" id="3.1.2.29" evidence="2"/>
<dbReference type="InterPro" id="IPR025540">
    <property type="entry name" value="FlK"/>
</dbReference>
<dbReference type="PIRSF" id="PIRSF014972">
    <property type="entry name" value="FlK"/>
    <property type="match status" value="1"/>
</dbReference>
<dbReference type="InterPro" id="IPR054485">
    <property type="entry name" value="FlK-like_dom"/>
</dbReference>
<accession>A0A485M5F0</accession>
<dbReference type="PANTHER" id="PTHR36934:SF1">
    <property type="entry name" value="THIOESTERASE DOMAIN-CONTAINING PROTEIN"/>
    <property type="match status" value="1"/>
</dbReference>
<dbReference type="InterPro" id="IPR029069">
    <property type="entry name" value="HotDog_dom_sf"/>
</dbReference>
<feature type="domain" description="Fluoroacetyl-CoA-specific thioesterase-like" evidence="1">
    <location>
        <begin position="2"/>
        <end position="90"/>
    </location>
</feature>
<organism evidence="2">
    <name type="scientific">anaerobic digester metagenome</name>
    <dbReference type="NCBI Taxonomy" id="1263854"/>
    <lineage>
        <taxon>unclassified sequences</taxon>
        <taxon>metagenomes</taxon>
        <taxon>ecological metagenomes</taxon>
    </lineage>
</organism>
<protein>
    <submittedName>
        <fullName evidence="2">Fluoroacetyl-CoA thioesterase</fullName>
        <ecNumber evidence="2">3.1.2.29</ecNumber>
    </submittedName>
</protein>
<name>A0A485M5F0_9ZZZZ</name>
<dbReference type="PANTHER" id="PTHR36934">
    <property type="entry name" value="BLR0278 PROTEIN"/>
    <property type="match status" value="1"/>
</dbReference>
<evidence type="ECO:0000259" key="1">
    <source>
        <dbReference type="Pfam" id="PF22636"/>
    </source>
</evidence>
<dbReference type="Pfam" id="PF22636">
    <property type="entry name" value="FlK"/>
    <property type="match status" value="1"/>
</dbReference>
<dbReference type="SUPFAM" id="SSF54637">
    <property type="entry name" value="Thioesterase/thiol ester dehydrase-isomerase"/>
    <property type="match status" value="1"/>
</dbReference>
<dbReference type="EMBL" id="CAADRN010000353">
    <property type="protein sequence ID" value="VFU18647.1"/>
    <property type="molecule type" value="Genomic_DNA"/>
</dbReference>